<dbReference type="InterPro" id="IPR029069">
    <property type="entry name" value="HotDog_dom_sf"/>
</dbReference>
<organism evidence="1 2">
    <name type="scientific">Bacterioplanes sanyensis</name>
    <dbReference type="NCBI Taxonomy" id="1249553"/>
    <lineage>
        <taxon>Bacteria</taxon>
        <taxon>Pseudomonadati</taxon>
        <taxon>Pseudomonadota</taxon>
        <taxon>Gammaproteobacteria</taxon>
        <taxon>Oceanospirillales</taxon>
        <taxon>Oceanospirillaceae</taxon>
        <taxon>Bacterioplanes</taxon>
    </lineage>
</organism>
<gene>
    <name evidence="1" type="ORF">CHH28_16910</name>
</gene>
<accession>A0A222FPT3</accession>
<dbReference type="Pfam" id="PF14539">
    <property type="entry name" value="DUF4442"/>
    <property type="match status" value="1"/>
</dbReference>
<dbReference type="KEGG" id="bsan:CHH28_16910"/>
<reference evidence="1 2" key="1">
    <citation type="submission" date="2017-07" db="EMBL/GenBank/DDBJ databases">
        <title>Annotated genome sequence of Bacterioplanes sanyensis isolated from Red Sea.</title>
        <authorList>
            <person name="Rehman Z.U."/>
        </authorList>
    </citation>
    <scope>NUCLEOTIDE SEQUENCE [LARGE SCALE GENOMIC DNA]</scope>
    <source>
        <strain evidence="1 2">NV9</strain>
    </source>
</reference>
<dbReference type="AlphaFoldDB" id="A0A222FPT3"/>
<evidence type="ECO:0000313" key="2">
    <source>
        <dbReference type="Proteomes" id="UP000202440"/>
    </source>
</evidence>
<name>A0A222FPT3_9GAMM</name>
<dbReference type="InterPro" id="IPR027961">
    <property type="entry name" value="DUF4442"/>
</dbReference>
<proteinExistence type="predicted"/>
<keyword evidence="2" id="KW-1185">Reference proteome</keyword>
<dbReference type="Gene3D" id="3.10.129.10">
    <property type="entry name" value="Hotdog Thioesterase"/>
    <property type="match status" value="1"/>
</dbReference>
<evidence type="ECO:0000313" key="1">
    <source>
        <dbReference type="EMBL" id="ASP40253.1"/>
    </source>
</evidence>
<dbReference type="EMBL" id="CP022530">
    <property type="protein sequence ID" value="ASP40253.1"/>
    <property type="molecule type" value="Genomic_DNA"/>
</dbReference>
<dbReference type="OrthoDB" id="9814774at2"/>
<protein>
    <submittedName>
        <fullName evidence="1">Tetrameric acyl-CoA thioesterase</fullName>
    </submittedName>
</protein>
<dbReference type="Proteomes" id="UP000202440">
    <property type="component" value="Chromosome"/>
</dbReference>
<sequence>MIKRIQHWFNSPSGLRRILNLYGPYLGAGVRVRYLARDYREAQIEMKLRWYNRNYVGTHFGGSLFSMVDPFYMLLLMNTLGRQYIVWDASAAIDFVKPGRGTVKAHFVVTDAMLEDIRQHTANGDKYLPTYTVNVLDDNNELIAKVSKTLYIRRKA</sequence>
<dbReference type="RefSeq" id="WP_094061422.1">
    <property type="nucleotide sequence ID" value="NZ_CP022530.1"/>
</dbReference>
<dbReference type="SUPFAM" id="SSF54637">
    <property type="entry name" value="Thioesterase/thiol ester dehydrase-isomerase"/>
    <property type="match status" value="1"/>
</dbReference>